<reference evidence="1 2" key="1">
    <citation type="submission" date="2024-01" db="EMBL/GenBank/DDBJ databases">
        <title>The complete chloroplast genome sequence of Lithospermum erythrorhizon: insights into the phylogenetic relationship among Boraginaceae species and the maternal lineages of purple gromwells.</title>
        <authorList>
            <person name="Okada T."/>
            <person name="Watanabe K."/>
        </authorList>
    </citation>
    <scope>NUCLEOTIDE SEQUENCE [LARGE SCALE GENOMIC DNA]</scope>
</reference>
<dbReference type="EMBL" id="BAABME010008837">
    <property type="protein sequence ID" value="GAA0173941.1"/>
    <property type="molecule type" value="Genomic_DNA"/>
</dbReference>
<keyword evidence="2" id="KW-1185">Reference proteome</keyword>
<name>A0AAV3RF21_LITER</name>
<dbReference type="InterPro" id="IPR040256">
    <property type="entry name" value="At4g02000-like"/>
</dbReference>
<protein>
    <recommendedName>
        <fullName evidence="3">DUF4283 domain-containing protein</fullName>
    </recommendedName>
</protein>
<proteinExistence type="predicted"/>
<accession>A0AAV3RF21</accession>
<dbReference type="PANTHER" id="PTHR31286:SF165">
    <property type="entry name" value="DUF4283 DOMAIN-CONTAINING PROTEIN"/>
    <property type="match status" value="1"/>
</dbReference>
<organism evidence="1 2">
    <name type="scientific">Lithospermum erythrorhizon</name>
    <name type="common">Purple gromwell</name>
    <name type="synonym">Lithospermum officinale var. erythrorhizon</name>
    <dbReference type="NCBI Taxonomy" id="34254"/>
    <lineage>
        <taxon>Eukaryota</taxon>
        <taxon>Viridiplantae</taxon>
        <taxon>Streptophyta</taxon>
        <taxon>Embryophyta</taxon>
        <taxon>Tracheophyta</taxon>
        <taxon>Spermatophyta</taxon>
        <taxon>Magnoliopsida</taxon>
        <taxon>eudicotyledons</taxon>
        <taxon>Gunneridae</taxon>
        <taxon>Pentapetalae</taxon>
        <taxon>asterids</taxon>
        <taxon>lamiids</taxon>
        <taxon>Boraginales</taxon>
        <taxon>Boraginaceae</taxon>
        <taxon>Boraginoideae</taxon>
        <taxon>Lithospermeae</taxon>
        <taxon>Lithospermum</taxon>
    </lineage>
</organism>
<evidence type="ECO:0000313" key="1">
    <source>
        <dbReference type="EMBL" id="GAA0173941.1"/>
    </source>
</evidence>
<evidence type="ECO:0000313" key="2">
    <source>
        <dbReference type="Proteomes" id="UP001454036"/>
    </source>
</evidence>
<dbReference type="Proteomes" id="UP001454036">
    <property type="component" value="Unassembled WGS sequence"/>
</dbReference>
<sequence length="277" mass="31177">MKLKLSIKGFSMRIFRWDVDFSPNRESAIAPVWIRIEGLPLYMFDEASLLSIANAIGKPLRVHPNNVNRVKLNSALVCVELNVAEPLVSSIWVGFEDDESNKPLDGFWLKVMYDVVPPYCSSCLHIGHGFEVCKKGQVEALNGYNKNVNPKELNQASQVFDNLPQPETFTQTGQIMLSNPQSELTLPKFDTKPRENVVTSTVWQKVKHYKVGVLNGDDNKINLKVQNSFASLMDSEIKEQITGHEKEANIFTEVIAATAQIDSQRELRYLKGLVAVL</sequence>
<gene>
    <name evidence="1" type="ORF">LIER_27441</name>
</gene>
<evidence type="ECO:0008006" key="3">
    <source>
        <dbReference type="Google" id="ProtNLM"/>
    </source>
</evidence>
<comment type="caution">
    <text evidence="1">The sequence shown here is derived from an EMBL/GenBank/DDBJ whole genome shotgun (WGS) entry which is preliminary data.</text>
</comment>
<dbReference type="AlphaFoldDB" id="A0AAV3RF21"/>
<dbReference type="PANTHER" id="PTHR31286">
    <property type="entry name" value="GLYCINE-RICH CELL WALL STRUCTURAL PROTEIN 1.8-LIKE"/>
    <property type="match status" value="1"/>
</dbReference>